<evidence type="ECO:0000313" key="1">
    <source>
        <dbReference type="EMBL" id="CAG4989201.1"/>
    </source>
</evidence>
<dbReference type="EMBL" id="CAJRAF010000001">
    <property type="protein sequence ID" value="CAG4989201.1"/>
    <property type="molecule type" value="Genomic_DNA"/>
</dbReference>
<evidence type="ECO:0000313" key="2">
    <source>
        <dbReference type="Proteomes" id="UP000680038"/>
    </source>
</evidence>
<reference evidence="1" key="1">
    <citation type="submission" date="2021-04" db="EMBL/GenBank/DDBJ databases">
        <authorList>
            <person name="Rodrigo-Torres L."/>
            <person name="Arahal R. D."/>
            <person name="Lucena T."/>
        </authorList>
    </citation>
    <scope>NUCLEOTIDE SEQUENCE</scope>
    <source>
        <strain evidence="1">CECT 9275</strain>
    </source>
</reference>
<comment type="caution">
    <text evidence="1">The sequence shown here is derived from an EMBL/GenBank/DDBJ whole genome shotgun (WGS) entry which is preliminary data.</text>
</comment>
<keyword evidence="2" id="KW-1185">Reference proteome</keyword>
<organism evidence="1 2">
    <name type="scientific">Dyadobacter helix</name>
    <dbReference type="NCBI Taxonomy" id="2822344"/>
    <lineage>
        <taxon>Bacteria</taxon>
        <taxon>Pseudomonadati</taxon>
        <taxon>Bacteroidota</taxon>
        <taxon>Cytophagia</taxon>
        <taxon>Cytophagales</taxon>
        <taxon>Spirosomataceae</taxon>
        <taxon>Dyadobacter</taxon>
    </lineage>
</organism>
<protein>
    <submittedName>
        <fullName evidence="1">Uncharacterized protein</fullName>
    </submittedName>
</protein>
<proteinExistence type="predicted"/>
<gene>
    <name evidence="1" type="ORF">DYBT9275_00243</name>
</gene>
<sequence>MPSRFPSKLKSVIIEGRLSVFSNTIFWVNITHFSSLKPSGPKELLPESLTATFGSPFFENASTGVFSGFLTL</sequence>
<name>A0A916NAP4_9BACT</name>
<dbReference type="Proteomes" id="UP000680038">
    <property type="component" value="Unassembled WGS sequence"/>
</dbReference>
<dbReference type="AlphaFoldDB" id="A0A916NAP4"/>
<accession>A0A916NAP4</accession>